<feature type="site" description="Transition state stabilizer" evidence="7">
    <location>
        <position position="123"/>
    </location>
</feature>
<organism evidence="11 12">
    <name type="scientific">Acidihalobacter ferrooxydans</name>
    <dbReference type="NCBI Taxonomy" id="1765967"/>
    <lineage>
        <taxon>Bacteria</taxon>
        <taxon>Pseudomonadati</taxon>
        <taxon>Pseudomonadota</taxon>
        <taxon>Gammaproteobacteria</taxon>
        <taxon>Chromatiales</taxon>
        <taxon>Ectothiorhodospiraceae</taxon>
        <taxon>Acidihalobacter</taxon>
    </lineage>
</organism>
<feature type="site" description="Interaction with DNA" evidence="7">
    <location>
        <position position="81"/>
    </location>
</feature>
<dbReference type="Gene3D" id="1.10.268.10">
    <property type="entry name" value="Topoisomerase, domain 3"/>
    <property type="match status" value="1"/>
</dbReference>
<comment type="subunit">
    <text evidence="7">Heterotetramer composed of ParC and ParE.</text>
</comment>
<evidence type="ECO:0000259" key="10">
    <source>
        <dbReference type="PROSITE" id="PS52040"/>
    </source>
</evidence>
<keyword evidence="4 7" id="KW-0238">DNA-binding</keyword>
<dbReference type="InterPro" id="IPR013757">
    <property type="entry name" value="Topo_IIA_A_a_sf"/>
</dbReference>
<dbReference type="InterPro" id="IPR035516">
    <property type="entry name" value="Gyrase/topoIV_suA_C"/>
</dbReference>
<dbReference type="Gene3D" id="3.90.199.10">
    <property type="entry name" value="Topoisomerase II, domain 5"/>
    <property type="match status" value="1"/>
</dbReference>
<dbReference type="EC" id="5.6.2.2" evidence="7"/>
<dbReference type="InterPro" id="IPR050220">
    <property type="entry name" value="Type_II_DNA_Topoisomerases"/>
</dbReference>
<dbReference type="GO" id="GO:0005524">
    <property type="term" value="F:ATP binding"/>
    <property type="evidence" value="ECO:0007669"/>
    <property type="project" value="InterPro"/>
</dbReference>
<dbReference type="PANTHER" id="PTHR43493">
    <property type="entry name" value="DNA GYRASE/TOPOISOMERASE SUBUNIT A"/>
    <property type="match status" value="1"/>
</dbReference>
<dbReference type="SMART" id="SM00434">
    <property type="entry name" value="TOP4c"/>
    <property type="match status" value="1"/>
</dbReference>
<evidence type="ECO:0000256" key="3">
    <source>
        <dbReference type="ARBA" id="ARBA00023029"/>
    </source>
</evidence>
<dbReference type="Pfam" id="PF00521">
    <property type="entry name" value="DNA_topoisoIV"/>
    <property type="match status" value="1"/>
</dbReference>
<dbReference type="InterPro" id="IPR013760">
    <property type="entry name" value="Topo_IIA-like_dom_sf"/>
</dbReference>
<keyword evidence="9" id="KW-0175">Coiled coil</keyword>
<dbReference type="SUPFAM" id="SSF56719">
    <property type="entry name" value="Type II DNA topoisomerase"/>
    <property type="match status" value="1"/>
</dbReference>
<gene>
    <name evidence="7" type="primary">parC</name>
    <name evidence="11" type="ORF">BW247_04180</name>
</gene>
<evidence type="ECO:0000256" key="2">
    <source>
        <dbReference type="ARBA" id="ARBA00022475"/>
    </source>
</evidence>
<keyword evidence="6 7" id="KW-0413">Isomerase</keyword>
<comment type="similarity">
    <text evidence="7">Belongs to the type II topoisomerase GyrA/ParC subunit family. ParC type 1 subfamily.</text>
</comment>
<dbReference type="NCBIfam" id="TIGR01062">
    <property type="entry name" value="parC_Gneg"/>
    <property type="match status" value="1"/>
</dbReference>
<evidence type="ECO:0000256" key="1">
    <source>
        <dbReference type="ARBA" id="ARBA00000185"/>
    </source>
</evidence>
<evidence type="ECO:0000256" key="8">
    <source>
        <dbReference type="PROSITE-ProRule" id="PRU01384"/>
    </source>
</evidence>
<dbReference type="Gene3D" id="2.120.10.90">
    <property type="entry name" value="DNA gyrase/topoisomerase IV, subunit A, C-terminal"/>
    <property type="match status" value="1"/>
</dbReference>
<dbReference type="InterPro" id="IPR005742">
    <property type="entry name" value="TopoIV_A_Gneg"/>
</dbReference>
<dbReference type="OrthoDB" id="9806486at2"/>
<dbReference type="NCBIfam" id="NF004044">
    <property type="entry name" value="PRK05561.1"/>
    <property type="match status" value="1"/>
</dbReference>
<dbReference type="InterPro" id="IPR013758">
    <property type="entry name" value="Topo_IIA_A/C_ab"/>
</dbReference>
<protein>
    <recommendedName>
        <fullName evidence="7">DNA topoisomerase 4 subunit A</fullName>
        <ecNumber evidence="7">5.6.2.2</ecNumber>
    </recommendedName>
    <alternativeName>
        <fullName evidence="7">Topoisomerase IV subunit A</fullName>
    </alternativeName>
</protein>
<dbReference type="RefSeq" id="WP_076835967.1">
    <property type="nucleotide sequence ID" value="NZ_CP019434.1"/>
</dbReference>
<comment type="subcellular location">
    <subcellularLocation>
        <location evidence="7">Cell membrane</location>
        <topology evidence="7">Peripheral membrane protein</topology>
    </subcellularLocation>
</comment>
<dbReference type="SUPFAM" id="SSF101904">
    <property type="entry name" value="GyrA/ParC C-terminal domain-like"/>
    <property type="match status" value="1"/>
</dbReference>
<dbReference type="GO" id="GO:0019897">
    <property type="term" value="C:extrinsic component of plasma membrane"/>
    <property type="evidence" value="ECO:0007669"/>
    <property type="project" value="UniProtKB-UniRule"/>
</dbReference>
<feature type="site" description="Interaction with DNA" evidence="7">
    <location>
        <position position="79"/>
    </location>
</feature>
<evidence type="ECO:0000256" key="6">
    <source>
        <dbReference type="ARBA" id="ARBA00023235"/>
    </source>
</evidence>
<feature type="coiled-coil region" evidence="9">
    <location>
        <begin position="422"/>
        <end position="457"/>
    </location>
</feature>
<keyword evidence="3 7" id="KW-0799">Topoisomerase</keyword>
<dbReference type="FunFam" id="1.10.268.10:FF:000001">
    <property type="entry name" value="DNA gyrase subunit A"/>
    <property type="match status" value="1"/>
</dbReference>
<name>A0A1P8UEV6_9GAMM</name>
<dbReference type="HAMAP" id="MF_00936">
    <property type="entry name" value="ParC_type1"/>
    <property type="match status" value="1"/>
</dbReference>
<evidence type="ECO:0000256" key="5">
    <source>
        <dbReference type="ARBA" id="ARBA00023136"/>
    </source>
</evidence>
<keyword evidence="5 7" id="KW-0472">Membrane</keyword>
<dbReference type="GO" id="GO:0006265">
    <property type="term" value="P:DNA topological change"/>
    <property type="evidence" value="ECO:0007669"/>
    <property type="project" value="UniProtKB-UniRule"/>
</dbReference>
<comment type="catalytic activity">
    <reaction evidence="1 7 8">
        <text>ATP-dependent breakage, passage and rejoining of double-stranded DNA.</text>
        <dbReference type="EC" id="5.6.2.2"/>
    </reaction>
</comment>
<dbReference type="GO" id="GO:0003677">
    <property type="term" value="F:DNA binding"/>
    <property type="evidence" value="ECO:0007669"/>
    <property type="project" value="UniProtKB-UniRule"/>
</dbReference>
<dbReference type="InterPro" id="IPR006691">
    <property type="entry name" value="GyrA/parC_rep"/>
</dbReference>
<dbReference type="EMBL" id="CP019434">
    <property type="protein sequence ID" value="APZ42387.1"/>
    <property type="molecule type" value="Genomic_DNA"/>
</dbReference>
<keyword evidence="2 7" id="KW-1003">Cell membrane</keyword>
<feature type="domain" description="Topo IIA-type catalytic" evidence="10">
    <location>
        <begin position="35"/>
        <end position="498"/>
    </location>
</feature>
<dbReference type="GO" id="GO:0009330">
    <property type="term" value="C:DNA topoisomerase type II (double strand cut, ATP-hydrolyzing) complex"/>
    <property type="evidence" value="ECO:0007669"/>
    <property type="project" value="TreeGrafter"/>
</dbReference>
<dbReference type="GO" id="GO:0007059">
    <property type="term" value="P:chromosome segregation"/>
    <property type="evidence" value="ECO:0007669"/>
    <property type="project" value="UniProtKB-UniRule"/>
</dbReference>
<dbReference type="STRING" id="1765967.BW247_04180"/>
<reference evidence="11 12" key="1">
    <citation type="submission" date="2017-01" db="EMBL/GenBank/DDBJ databases">
        <title>Draft sequence of Acidihalobacter ferrooxidans strain DSM 14175 (strain V8).</title>
        <authorList>
            <person name="Khaleque H.N."/>
            <person name="Ramsay J.P."/>
            <person name="Murphy R.J.T."/>
            <person name="Kaksonen A.H."/>
            <person name="Boxall N.J."/>
            <person name="Watkin E.L.J."/>
        </authorList>
    </citation>
    <scope>NUCLEOTIDE SEQUENCE [LARGE SCALE GENOMIC DNA]</scope>
    <source>
        <strain evidence="11 12">V8</strain>
    </source>
</reference>
<dbReference type="GO" id="GO:0005737">
    <property type="term" value="C:cytoplasm"/>
    <property type="evidence" value="ECO:0007669"/>
    <property type="project" value="TreeGrafter"/>
</dbReference>
<dbReference type="KEGG" id="afy:BW247_04180"/>
<dbReference type="PANTHER" id="PTHR43493:SF1">
    <property type="entry name" value="DNA TOPOISOMERASE 4 SUBUNIT A"/>
    <property type="match status" value="1"/>
</dbReference>
<feature type="site" description="Interaction with DNA" evidence="7">
    <location>
        <position position="43"/>
    </location>
</feature>
<evidence type="ECO:0000256" key="7">
    <source>
        <dbReference type="HAMAP-Rule" id="MF_00936"/>
    </source>
</evidence>
<dbReference type="Gene3D" id="3.30.1360.40">
    <property type="match status" value="1"/>
</dbReference>
<dbReference type="InterPro" id="IPR002205">
    <property type="entry name" value="Topo_IIA_dom_A"/>
</dbReference>
<dbReference type="Pfam" id="PF03989">
    <property type="entry name" value="DNA_gyraseA_C"/>
    <property type="match status" value="2"/>
</dbReference>
<evidence type="ECO:0000256" key="4">
    <source>
        <dbReference type="ARBA" id="ARBA00023125"/>
    </source>
</evidence>
<dbReference type="GO" id="GO:0003918">
    <property type="term" value="F:DNA topoisomerase type II (double strand cut, ATP-hydrolyzing) activity"/>
    <property type="evidence" value="ECO:0007669"/>
    <property type="project" value="UniProtKB-UniRule"/>
</dbReference>
<keyword evidence="12" id="KW-1185">Reference proteome</keyword>
<feature type="active site" description="O-(5'-phospho-DNA)-tyrosine intermediate" evidence="7 8">
    <location>
        <position position="124"/>
    </location>
</feature>
<evidence type="ECO:0000256" key="9">
    <source>
        <dbReference type="SAM" id="Coils"/>
    </source>
</evidence>
<proteinExistence type="inferred from homology"/>
<dbReference type="CDD" id="cd00187">
    <property type="entry name" value="TOP4c"/>
    <property type="match status" value="1"/>
</dbReference>
<evidence type="ECO:0000313" key="11">
    <source>
        <dbReference type="EMBL" id="APZ42387.1"/>
    </source>
</evidence>
<sequence length="746" mass="82446">MAYANHEGVERQPLSTFTEKAYLDYSMYVILDRALPHVGDGLKPVQRRIVYAMSELGLAATAKYKKSARTVGDVLGKFHPHGDTACYEAMVLMAQPFSYRYPLVDGQGNWGSQDDPKSFAAMRYTESRLAPYAQTLLAELGQGTVDWQPNFDGTLDEPVVLPARLPNVLLNGGTGIAVGMATDIPPHNLREVAAACVRLLDEPDASLEALCEHIQGPDFPTDAEIITPREDLLAMYRSGNGSLRQRARWRRENGDLIIEALPYQVSGAKVLEQIAGQMQAKKLPLVEDLRDETDHEHPTRLVITPRSARVDVEALMAHLFATTDLERSYRVNLNMIGLDGRPQVKDLRSLLVEWLSFRTETVRRRLQWRLDKVNRRLHLLDGLLIAFLNLDEVIRIIRSEDQPRPVLMARFALSEEQADYILDTRLRQLARLEEMKIRAEQAELEKEKTELEQTLGSRGRLKRLIKREIQADAETYGDPRRSPIVARTAARALDETAMLPSEPVTVVLSKMGWVRAAKGHDVDAANLQYKSGDAFHAAIEGRSNQTVAFLDSTGRCYSLAVHGLPSARGQGEPLTGRFTPPSGAHFVGMALGADEDRFLLSTDHGYGFVCRFADLVSRNKAGKAVLSVPQGAGVLAPVAVPKGEARLVAVSTAGHMLVLPLVDVPEMSRGKGNKLIGIPSGKLKSGEESMAAIALVDAGQSVILHSGQRHMVLKPSVLDEYAGERGRRGRMLPRGFQRVDALQPQR</sequence>
<dbReference type="PROSITE" id="PS52040">
    <property type="entry name" value="TOPO_IIA"/>
    <property type="match status" value="1"/>
</dbReference>
<evidence type="ECO:0000313" key="12">
    <source>
        <dbReference type="Proteomes" id="UP000243807"/>
    </source>
</evidence>
<dbReference type="GO" id="GO:0005694">
    <property type="term" value="C:chromosome"/>
    <property type="evidence" value="ECO:0007669"/>
    <property type="project" value="InterPro"/>
</dbReference>
<dbReference type="AlphaFoldDB" id="A0A1P8UEV6"/>
<comment type="function">
    <text evidence="7">Topoisomerase IV is essential for chromosome segregation. It relaxes supercoiled DNA. Performs the decatenation events required during the replication of a circular DNA molecule.</text>
</comment>
<dbReference type="Proteomes" id="UP000243807">
    <property type="component" value="Chromosome"/>
</dbReference>
<accession>A0A1P8UEV6</accession>